<dbReference type="InterPro" id="IPR048913">
    <property type="entry name" value="BetaGal_gal-bd"/>
</dbReference>
<proteinExistence type="predicted"/>
<feature type="domain" description="Beta-galactosidase galactose-binding" evidence="3">
    <location>
        <begin position="1"/>
        <end position="39"/>
    </location>
</feature>
<dbReference type="Pfam" id="PF21467">
    <property type="entry name" value="BetaGal_gal-bd"/>
    <property type="match status" value="1"/>
</dbReference>
<dbReference type="EMBL" id="JABFAD010000009">
    <property type="protein sequence ID" value="MBA0808549.1"/>
    <property type="molecule type" value="Genomic_DNA"/>
</dbReference>
<keyword evidence="2" id="KW-0326">Glycosidase</keyword>
<name>A0A7J9HFE0_9ROSI</name>
<keyword evidence="1" id="KW-0378">Hydrolase</keyword>
<dbReference type="SUPFAM" id="SSF49785">
    <property type="entry name" value="Galactose-binding domain-like"/>
    <property type="match status" value="1"/>
</dbReference>
<dbReference type="AlphaFoldDB" id="A0A7J9HFE0"/>
<protein>
    <recommendedName>
        <fullName evidence="3">Beta-galactosidase galactose-binding domain-containing protein</fullName>
    </recommendedName>
</protein>
<dbReference type="InterPro" id="IPR008979">
    <property type="entry name" value="Galactose-bd-like_sf"/>
</dbReference>
<gene>
    <name evidence="4" type="ORF">Gohar_024278</name>
</gene>
<dbReference type="OrthoDB" id="1705299at2759"/>
<dbReference type="Proteomes" id="UP000593560">
    <property type="component" value="Unassembled WGS sequence"/>
</dbReference>
<evidence type="ECO:0000256" key="1">
    <source>
        <dbReference type="ARBA" id="ARBA00022801"/>
    </source>
</evidence>
<evidence type="ECO:0000313" key="5">
    <source>
        <dbReference type="Proteomes" id="UP000593560"/>
    </source>
</evidence>
<dbReference type="Gene3D" id="2.60.120.260">
    <property type="entry name" value="Galactose-binding domain-like"/>
    <property type="match status" value="1"/>
</dbReference>
<evidence type="ECO:0000313" key="4">
    <source>
        <dbReference type="EMBL" id="MBA0808549.1"/>
    </source>
</evidence>
<accession>A0A7J9HFE0</accession>
<organism evidence="4 5">
    <name type="scientific">Gossypium harknessii</name>
    <dbReference type="NCBI Taxonomy" id="34285"/>
    <lineage>
        <taxon>Eukaryota</taxon>
        <taxon>Viridiplantae</taxon>
        <taxon>Streptophyta</taxon>
        <taxon>Embryophyta</taxon>
        <taxon>Tracheophyta</taxon>
        <taxon>Spermatophyta</taxon>
        <taxon>Magnoliopsida</taxon>
        <taxon>eudicotyledons</taxon>
        <taxon>Gunneridae</taxon>
        <taxon>Pentapetalae</taxon>
        <taxon>rosids</taxon>
        <taxon>malvids</taxon>
        <taxon>Malvales</taxon>
        <taxon>Malvaceae</taxon>
        <taxon>Malvoideae</taxon>
        <taxon>Gossypium</taxon>
    </lineage>
</organism>
<sequence>MGKGEVWINGQSIGRYWASFLTSQGSPYQTWYALYSSLLSCTMCQGHSLNLKTTCLLFLKSKMGRLLEFPWTSYQPFETFMLYYFSV</sequence>
<evidence type="ECO:0000259" key="3">
    <source>
        <dbReference type="Pfam" id="PF21467"/>
    </source>
</evidence>
<dbReference type="GO" id="GO:0016798">
    <property type="term" value="F:hydrolase activity, acting on glycosyl bonds"/>
    <property type="evidence" value="ECO:0007669"/>
    <property type="project" value="UniProtKB-KW"/>
</dbReference>
<evidence type="ECO:0000256" key="2">
    <source>
        <dbReference type="ARBA" id="ARBA00023295"/>
    </source>
</evidence>
<reference evidence="4 5" key="1">
    <citation type="journal article" date="2019" name="Genome Biol. Evol.">
        <title>Insights into the evolution of the New World diploid cottons (Gossypium, subgenus Houzingenia) based on genome sequencing.</title>
        <authorList>
            <person name="Grover C.E."/>
            <person name="Arick M.A. 2nd"/>
            <person name="Thrash A."/>
            <person name="Conover J.L."/>
            <person name="Sanders W.S."/>
            <person name="Peterson D.G."/>
            <person name="Frelichowski J.E."/>
            <person name="Scheffler J.A."/>
            <person name="Scheffler B.E."/>
            <person name="Wendel J.F."/>
        </authorList>
    </citation>
    <scope>NUCLEOTIDE SEQUENCE [LARGE SCALE GENOMIC DNA]</scope>
    <source>
        <strain evidence="4">0</strain>
        <tissue evidence="4">Leaf</tissue>
    </source>
</reference>
<comment type="caution">
    <text evidence="4">The sequence shown here is derived from an EMBL/GenBank/DDBJ whole genome shotgun (WGS) entry which is preliminary data.</text>
</comment>
<keyword evidence="5" id="KW-1185">Reference proteome</keyword>